<accession>A0A6P5FF85</accession>
<feature type="transmembrane region" description="Helical" evidence="7">
    <location>
        <begin position="122"/>
        <end position="142"/>
    </location>
</feature>
<feature type="region of interest" description="Disordered" evidence="6">
    <location>
        <begin position="531"/>
        <end position="555"/>
    </location>
</feature>
<feature type="transmembrane region" description="Helical" evidence="7">
    <location>
        <begin position="432"/>
        <end position="455"/>
    </location>
</feature>
<evidence type="ECO:0000313" key="8">
    <source>
        <dbReference type="Proteomes" id="UP000515123"/>
    </source>
</evidence>
<keyword evidence="5 7" id="KW-0472">Membrane</keyword>
<dbReference type="OrthoDB" id="409173at2759"/>
<evidence type="ECO:0000256" key="1">
    <source>
        <dbReference type="ARBA" id="ARBA00004141"/>
    </source>
</evidence>
<feature type="transmembrane region" description="Helical" evidence="7">
    <location>
        <begin position="49"/>
        <end position="69"/>
    </location>
</feature>
<organism evidence="10">
    <name type="scientific">Ananas comosus</name>
    <name type="common">Pineapple</name>
    <name type="synonym">Ananas ananas</name>
    <dbReference type="NCBI Taxonomy" id="4615"/>
    <lineage>
        <taxon>Eukaryota</taxon>
        <taxon>Viridiplantae</taxon>
        <taxon>Streptophyta</taxon>
        <taxon>Embryophyta</taxon>
        <taxon>Tracheophyta</taxon>
        <taxon>Spermatophyta</taxon>
        <taxon>Magnoliopsida</taxon>
        <taxon>Liliopsida</taxon>
        <taxon>Poales</taxon>
        <taxon>Bromeliaceae</taxon>
        <taxon>Bromelioideae</taxon>
        <taxon>Ananas</taxon>
    </lineage>
</organism>
<dbReference type="PANTHER" id="PTHR11706">
    <property type="entry name" value="SOLUTE CARRIER PROTEIN FAMILY 11 MEMBER"/>
    <property type="match status" value="1"/>
</dbReference>
<feature type="compositionally biased region" description="Polar residues" evidence="6">
    <location>
        <begin position="542"/>
        <end position="553"/>
    </location>
</feature>
<keyword evidence="3 7" id="KW-0812">Transmembrane</keyword>
<feature type="transmembrane region" description="Helical" evidence="7">
    <location>
        <begin position="232"/>
        <end position="253"/>
    </location>
</feature>
<dbReference type="GO" id="GO:0005886">
    <property type="term" value="C:plasma membrane"/>
    <property type="evidence" value="ECO:0007669"/>
    <property type="project" value="TreeGrafter"/>
</dbReference>
<comment type="similarity">
    <text evidence="2">Belongs to the NRAMP (TC 2.A.55) family.</text>
</comment>
<proteinExistence type="inferred from homology"/>
<dbReference type="RefSeq" id="XP_020092083.1">
    <property type="nucleotide sequence ID" value="XM_020236494.1"/>
</dbReference>
<dbReference type="Proteomes" id="UP000515123">
    <property type="component" value="Linkage group 7"/>
</dbReference>
<feature type="transmembrane region" description="Helical" evidence="7">
    <location>
        <begin position="154"/>
        <end position="173"/>
    </location>
</feature>
<evidence type="ECO:0000313" key="9">
    <source>
        <dbReference type="RefSeq" id="XP_020092082.1"/>
    </source>
</evidence>
<comment type="subcellular location">
    <subcellularLocation>
        <location evidence="1">Membrane</location>
        <topology evidence="1">Multi-pass membrane protein</topology>
    </subcellularLocation>
</comment>
<dbReference type="GO" id="GO:0015086">
    <property type="term" value="F:cadmium ion transmembrane transporter activity"/>
    <property type="evidence" value="ECO:0007669"/>
    <property type="project" value="TreeGrafter"/>
</dbReference>
<keyword evidence="8" id="KW-1185">Reference proteome</keyword>
<dbReference type="InterPro" id="IPR001046">
    <property type="entry name" value="NRAMP_fam"/>
</dbReference>
<evidence type="ECO:0000256" key="3">
    <source>
        <dbReference type="ARBA" id="ARBA00022692"/>
    </source>
</evidence>
<feature type="transmembrane region" description="Helical" evidence="7">
    <location>
        <begin position="12"/>
        <end position="29"/>
    </location>
</feature>
<evidence type="ECO:0000256" key="5">
    <source>
        <dbReference type="ARBA" id="ARBA00023136"/>
    </source>
</evidence>
<dbReference type="PANTHER" id="PTHR11706:SF75">
    <property type="entry name" value="ETHYLENE-INSENSITIVE PROTEIN 2"/>
    <property type="match status" value="1"/>
</dbReference>
<reference evidence="9 10" key="2">
    <citation type="submission" date="2025-04" db="UniProtKB">
        <authorList>
            <consortium name="RefSeq"/>
        </authorList>
    </citation>
    <scope>IDENTIFICATION</scope>
    <source>
        <tissue evidence="9 10">Leaf</tissue>
    </source>
</reference>
<evidence type="ECO:0000256" key="2">
    <source>
        <dbReference type="ARBA" id="ARBA00009965"/>
    </source>
</evidence>
<reference evidence="8" key="1">
    <citation type="journal article" date="2015" name="Nat. Genet.">
        <title>The pineapple genome and the evolution of CAM photosynthesis.</title>
        <authorList>
            <person name="Ming R."/>
            <person name="VanBuren R."/>
            <person name="Wai C.M."/>
            <person name="Tang H."/>
            <person name="Schatz M.C."/>
            <person name="Bowers J.E."/>
            <person name="Lyons E."/>
            <person name="Wang M.L."/>
            <person name="Chen J."/>
            <person name="Biggers E."/>
            <person name="Zhang J."/>
            <person name="Huang L."/>
            <person name="Zhang L."/>
            <person name="Miao W."/>
            <person name="Zhang J."/>
            <person name="Ye Z."/>
            <person name="Miao C."/>
            <person name="Lin Z."/>
            <person name="Wang H."/>
            <person name="Zhou H."/>
            <person name="Yim W.C."/>
            <person name="Priest H.D."/>
            <person name="Zheng C."/>
            <person name="Woodhouse M."/>
            <person name="Edger P.P."/>
            <person name="Guyot R."/>
            <person name="Guo H.B."/>
            <person name="Guo H."/>
            <person name="Zheng G."/>
            <person name="Singh R."/>
            <person name="Sharma A."/>
            <person name="Min X."/>
            <person name="Zheng Y."/>
            <person name="Lee H."/>
            <person name="Gurtowski J."/>
            <person name="Sedlazeck F.J."/>
            <person name="Harkess A."/>
            <person name="McKain M.R."/>
            <person name="Liao Z."/>
            <person name="Fang J."/>
            <person name="Liu J."/>
            <person name="Zhang X."/>
            <person name="Zhang Q."/>
            <person name="Hu W."/>
            <person name="Qin Y."/>
            <person name="Wang K."/>
            <person name="Chen L.Y."/>
            <person name="Shirley N."/>
            <person name="Lin Y.R."/>
            <person name="Liu L.Y."/>
            <person name="Hernandez A.G."/>
            <person name="Wright C.L."/>
            <person name="Bulone V."/>
            <person name="Tuskan G.A."/>
            <person name="Heath K."/>
            <person name="Zee F."/>
            <person name="Moore P.H."/>
            <person name="Sunkar R."/>
            <person name="Leebens-Mack J.H."/>
            <person name="Mockler T."/>
            <person name="Bennetzen J.L."/>
            <person name="Freeling M."/>
            <person name="Sankoff D."/>
            <person name="Paterson A.H."/>
            <person name="Zhu X."/>
            <person name="Yang X."/>
            <person name="Smith J.A."/>
            <person name="Cushman J.C."/>
            <person name="Paull R.E."/>
            <person name="Yu Q."/>
        </authorList>
    </citation>
    <scope>NUCLEOTIDE SEQUENCE [LARGE SCALE GENOMIC DNA]</scope>
    <source>
        <strain evidence="8">cv. F153</strain>
    </source>
</reference>
<feature type="compositionally biased region" description="Polar residues" evidence="6">
    <location>
        <begin position="619"/>
        <end position="632"/>
    </location>
</feature>
<dbReference type="PIRSF" id="PIRSF037378">
    <property type="entry name" value="EIN2"/>
    <property type="match status" value="1"/>
</dbReference>
<feature type="transmembrane region" description="Helical" evidence="7">
    <location>
        <begin position="90"/>
        <end position="116"/>
    </location>
</feature>
<dbReference type="GO" id="GO:0005384">
    <property type="term" value="F:manganese ion transmembrane transporter activity"/>
    <property type="evidence" value="ECO:0007669"/>
    <property type="project" value="TreeGrafter"/>
</dbReference>
<dbReference type="GO" id="GO:0034755">
    <property type="term" value="P:iron ion transmembrane transport"/>
    <property type="evidence" value="ECO:0007669"/>
    <property type="project" value="TreeGrafter"/>
</dbReference>
<feature type="transmembrane region" description="Helical" evidence="7">
    <location>
        <begin position="387"/>
        <end position="411"/>
    </location>
</feature>
<sequence>METFTAPVAAKPYLFPSLGPALMISMGYIDLGKWVAAVDGGVRFGYDLVLPVLFFNFTAILCQYLATCIGMVTGKNLAEMCSEEYSRSSCILLGVQAELSMITSDLTMILGIAHGLNLLFDIDLITCICFASVAAIFLPHFITTLLQDNQVAEALYVGIAGFALLCYVFGVLVSQPEIPLVMNVIFPKLSGESAYSLMALLGANIMAHNFYIHSAVVQQQRKPDTVAIGALFNDHLFAILFIFTGVFLVNYVLMNSAAAVSSSAEVLLSFQDVFLLMDQIFKTAIAPVVFFLVLLFASQINALTSNTGGKVIVQHLFGMNLSVSAHHLLVKVLAFILALYSAKVAGAEGIYQLLIFCQVMQAMVLPSSVIPLFRIASSRLIMGAFKISWYLEVLALFAFFGMLASNIIFIIEMLFGNSGWINNIKGSTGSNFVVPYTVLLLISCASIAFTLYLAATPLKSASEEPDNQLWISPTQKNYQELSESREVNNTPENIEFDDDQVSMVESNLDNLVESHPDKSTVEYQDLSETAVESDQDSKLSIDGTNTSTITCPSPTYLPEEPKFLLEETLPEIVNKTSPGNLPDSIKVETKVEAQAEVCTSKENDEAETLDSDKSLRETFPTSTTDGPGSLTSVKERGSDGFNGSESLSKISGLGRAARRQFAAILDEFWGNLFDFHGKLTQDASMKKLDVLLGLDLRVVGSSANSSAESSKNLFNDADKGLDIAANSSNFMSRRQGRISNLDLSYGRQIGSSSWAQNMQLPNTQLQNSSTNMLEGSEKLYSNFNLPAYSDTRDYQPATIHGYQLASYLKGSSVGRSPYSTISPDPQSASKLSSSFMTNYGDSVMYACGQDALGSDALGSLGTSGIQSPTAAQICRLQAENPYYNPSLVEPSESVGAGAYTKKYHTSPDISALIAASRSSLLNEGNWGGPIGPRPSLSRMASERSQYANSISRTGVPLPFNELSPPRLDRDVFSLQSNLNLNPDSKSLWSRQPFEQLFGVTKMDQSRGDGGIGGVAHRFSTAARQTSYAEAEAKLLQSLQFCITKLLKLEGSEWLFKQNGGCDEELIDRVASAERWLQGGTSEINQIYMGEPQHLASPDQKFGSVQRSEELEARFGQPLPNCGDNCVWRAALVTSFGVWCVRRILELSLVESRPELWGKYTYVLNRLQGILDQAFCKPRQSLLTCSCIELTGKDMRNLTKPLQNGQSLSTLGKPIRGSFTTASVVLEIIKDVEIAVSGRKGRTGTAAGDVAFPKGKENLASVLKRYKRRLSNKSSGAHEGTSSRKATSSGSLVL</sequence>
<keyword evidence="4 7" id="KW-1133">Transmembrane helix</keyword>
<dbReference type="InterPro" id="IPR017187">
    <property type="entry name" value="EIN2"/>
</dbReference>
<dbReference type="GO" id="GO:0009873">
    <property type="term" value="P:ethylene-activated signaling pathway"/>
    <property type="evidence" value="ECO:0007669"/>
    <property type="project" value="InterPro"/>
</dbReference>
<protein>
    <submittedName>
        <fullName evidence="9 10">Protein ETHYLENE-INSENSITIVE 2 isoform X1</fullName>
    </submittedName>
</protein>
<feature type="compositionally biased region" description="Polar residues" evidence="6">
    <location>
        <begin position="1282"/>
        <end position="1293"/>
    </location>
</feature>
<gene>
    <name evidence="9 10" type="primary">LOC109712749</name>
</gene>
<dbReference type="RefSeq" id="XP_020092082.1">
    <property type="nucleotide sequence ID" value="XM_020236493.1"/>
</dbReference>
<feature type="region of interest" description="Disordered" evidence="6">
    <location>
        <begin position="596"/>
        <end position="645"/>
    </location>
</feature>
<feature type="transmembrane region" description="Helical" evidence="7">
    <location>
        <begin position="323"/>
        <end position="341"/>
    </location>
</feature>
<feature type="transmembrane region" description="Helical" evidence="7">
    <location>
        <begin position="284"/>
        <end position="303"/>
    </location>
</feature>
<dbReference type="NCBIfam" id="NF037982">
    <property type="entry name" value="Nramp_1"/>
    <property type="match status" value="1"/>
</dbReference>
<evidence type="ECO:0000256" key="6">
    <source>
        <dbReference type="SAM" id="MobiDB-lite"/>
    </source>
</evidence>
<feature type="transmembrane region" description="Helical" evidence="7">
    <location>
        <begin position="193"/>
        <end position="212"/>
    </location>
</feature>
<evidence type="ECO:0000256" key="7">
    <source>
        <dbReference type="SAM" id="Phobius"/>
    </source>
</evidence>
<evidence type="ECO:0000256" key="4">
    <source>
        <dbReference type="ARBA" id="ARBA00022989"/>
    </source>
</evidence>
<evidence type="ECO:0000313" key="10">
    <source>
        <dbReference type="RefSeq" id="XP_020092083.1"/>
    </source>
</evidence>
<feature type="region of interest" description="Disordered" evidence="6">
    <location>
        <begin position="1269"/>
        <end position="1293"/>
    </location>
</feature>
<dbReference type="Pfam" id="PF01566">
    <property type="entry name" value="Nramp"/>
    <property type="match status" value="1"/>
</dbReference>
<name>A0A6P5FF85_ANACO</name>
<dbReference type="GeneID" id="109712749"/>
<dbReference type="PRINTS" id="PR00447">
    <property type="entry name" value="NATRESASSCMP"/>
</dbReference>